<evidence type="ECO:0000259" key="12">
    <source>
        <dbReference type="Pfam" id="PF17820"/>
    </source>
</evidence>
<feature type="transmembrane region" description="Helical" evidence="10">
    <location>
        <begin position="6"/>
        <end position="25"/>
    </location>
</feature>
<dbReference type="SUPFAM" id="SSF50156">
    <property type="entry name" value="PDZ domain-like"/>
    <property type="match status" value="1"/>
</dbReference>
<feature type="transmembrane region" description="Helical" evidence="10">
    <location>
        <begin position="121"/>
        <end position="144"/>
    </location>
</feature>
<dbReference type="GO" id="GO:0006508">
    <property type="term" value="P:proteolysis"/>
    <property type="evidence" value="ECO:0007669"/>
    <property type="project" value="UniProtKB-KW"/>
</dbReference>
<dbReference type="InterPro" id="IPR008915">
    <property type="entry name" value="Peptidase_M50"/>
</dbReference>
<dbReference type="EMBL" id="CAEZST010000019">
    <property type="protein sequence ID" value="CAB4550194.1"/>
    <property type="molecule type" value="Genomic_DNA"/>
</dbReference>
<evidence type="ECO:0000256" key="6">
    <source>
        <dbReference type="ARBA" id="ARBA00022833"/>
    </source>
</evidence>
<evidence type="ECO:0000256" key="3">
    <source>
        <dbReference type="ARBA" id="ARBA00022670"/>
    </source>
</evidence>
<evidence type="ECO:0000256" key="5">
    <source>
        <dbReference type="ARBA" id="ARBA00022801"/>
    </source>
</evidence>
<protein>
    <submittedName>
        <fullName evidence="13">Unannotated protein</fullName>
    </submittedName>
</protein>
<feature type="transmembrane region" description="Helical" evidence="10">
    <location>
        <begin position="341"/>
        <end position="361"/>
    </location>
</feature>
<dbReference type="AlphaFoldDB" id="A0A6J6CFU8"/>
<sequence>MLDTFLYILGILIFLVGIAVSVGLHEVGHYLPAKKFGVEVRQFMVGFGPTLFSKMRGETEFGIKALPLGGYILMSGMYPPATKPHRGLFANWINEARAEIAAQEDTEESRKFYQLSAPKKITIMLGGPVMNLLLGVVLIVVSLSGIGTLQNSLKVDQVYQCLEVDSAGLCEEGDPLTPAALAGLQPGDEVVAVNGELVTSWAQVTSRLEDKASSQLTVLRDGVEQTLTIEPIFMERAVYDAFGNLELDDQGNPLTRLTPVLGIRLQGVTTPVALDQALLFAGTSMIAMASFIVELPAQVYQVVASTLGFAERDPFGAVSIVGVGQLAGELTSADIGIDAKLASLLLLLGSLNLVLFVFNLVPLLPLDGGHVVGAVYEGAKRKIVKAVRGTDPGPIDTAKALPLAYFVWVVLIVTGLLLILADLVNPITLG</sequence>
<keyword evidence="4 10" id="KW-0812">Transmembrane</keyword>
<dbReference type="Pfam" id="PF02163">
    <property type="entry name" value="Peptidase_M50"/>
    <property type="match status" value="1"/>
</dbReference>
<dbReference type="GO" id="GO:0004222">
    <property type="term" value="F:metalloendopeptidase activity"/>
    <property type="evidence" value="ECO:0007669"/>
    <property type="project" value="InterPro"/>
</dbReference>
<keyword evidence="5" id="KW-0378">Hydrolase</keyword>
<dbReference type="Gene3D" id="2.30.42.10">
    <property type="match status" value="1"/>
</dbReference>
<dbReference type="InterPro" id="IPR041489">
    <property type="entry name" value="PDZ_6"/>
</dbReference>
<evidence type="ECO:0000259" key="11">
    <source>
        <dbReference type="Pfam" id="PF02163"/>
    </source>
</evidence>
<dbReference type="GO" id="GO:0016020">
    <property type="term" value="C:membrane"/>
    <property type="evidence" value="ECO:0007669"/>
    <property type="project" value="UniProtKB-SubCell"/>
</dbReference>
<accession>A0A6J6CFU8</accession>
<dbReference type="PANTHER" id="PTHR42837:SF2">
    <property type="entry name" value="MEMBRANE METALLOPROTEASE ARASP2, CHLOROPLASTIC-RELATED"/>
    <property type="match status" value="1"/>
</dbReference>
<name>A0A6J6CFU8_9ZZZZ</name>
<comment type="subcellular location">
    <subcellularLocation>
        <location evidence="2">Membrane</location>
        <topology evidence="2">Multi-pass membrane protein</topology>
    </subcellularLocation>
</comment>
<keyword evidence="7 10" id="KW-1133">Transmembrane helix</keyword>
<dbReference type="InterPro" id="IPR036034">
    <property type="entry name" value="PDZ_sf"/>
</dbReference>
<organism evidence="13">
    <name type="scientific">freshwater metagenome</name>
    <dbReference type="NCBI Taxonomy" id="449393"/>
    <lineage>
        <taxon>unclassified sequences</taxon>
        <taxon>metagenomes</taxon>
        <taxon>ecological metagenomes</taxon>
    </lineage>
</organism>
<feature type="domain" description="PDZ" evidence="12">
    <location>
        <begin position="174"/>
        <end position="214"/>
    </location>
</feature>
<feature type="domain" description="Peptidase M50" evidence="11">
    <location>
        <begin position="14"/>
        <end position="385"/>
    </location>
</feature>
<evidence type="ECO:0000256" key="4">
    <source>
        <dbReference type="ARBA" id="ARBA00022692"/>
    </source>
</evidence>
<evidence type="ECO:0000256" key="2">
    <source>
        <dbReference type="ARBA" id="ARBA00004141"/>
    </source>
</evidence>
<evidence type="ECO:0000256" key="8">
    <source>
        <dbReference type="ARBA" id="ARBA00023049"/>
    </source>
</evidence>
<keyword evidence="3" id="KW-0645">Protease</keyword>
<dbReference type="Pfam" id="PF17820">
    <property type="entry name" value="PDZ_6"/>
    <property type="match status" value="1"/>
</dbReference>
<gene>
    <name evidence="13" type="ORF">UFOPK1503_00990</name>
</gene>
<dbReference type="CDD" id="cd06163">
    <property type="entry name" value="S2P-M50_PDZ_RseP-like"/>
    <property type="match status" value="1"/>
</dbReference>
<keyword evidence="9 10" id="KW-0472">Membrane</keyword>
<dbReference type="InterPro" id="IPR004387">
    <property type="entry name" value="Pept_M50_Zn"/>
</dbReference>
<evidence type="ECO:0000256" key="1">
    <source>
        <dbReference type="ARBA" id="ARBA00001947"/>
    </source>
</evidence>
<dbReference type="PANTHER" id="PTHR42837">
    <property type="entry name" value="REGULATOR OF SIGMA-E PROTEASE RSEP"/>
    <property type="match status" value="1"/>
</dbReference>
<proteinExistence type="predicted"/>
<keyword evidence="8" id="KW-0482">Metalloprotease</keyword>
<evidence type="ECO:0000256" key="10">
    <source>
        <dbReference type="SAM" id="Phobius"/>
    </source>
</evidence>
<evidence type="ECO:0000256" key="7">
    <source>
        <dbReference type="ARBA" id="ARBA00022989"/>
    </source>
</evidence>
<comment type="cofactor">
    <cofactor evidence="1">
        <name>Zn(2+)</name>
        <dbReference type="ChEBI" id="CHEBI:29105"/>
    </cofactor>
</comment>
<reference evidence="13" key="1">
    <citation type="submission" date="2020-05" db="EMBL/GenBank/DDBJ databases">
        <authorList>
            <person name="Chiriac C."/>
            <person name="Salcher M."/>
            <person name="Ghai R."/>
            <person name="Kavagutti S V."/>
        </authorList>
    </citation>
    <scope>NUCLEOTIDE SEQUENCE</scope>
</reference>
<keyword evidence="6" id="KW-0862">Zinc</keyword>
<evidence type="ECO:0000313" key="13">
    <source>
        <dbReference type="EMBL" id="CAB4550194.1"/>
    </source>
</evidence>
<feature type="transmembrane region" description="Helical" evidence="10">
    <location>
        <begin position="403"/>
        <end position="424"/>
    </location>
</feature>
<evidence type="ECO:0000256" key="9">
    <source>
        <dbReference type="ARBA" id="ARBA00023136"/>
    </source>
</evidence>